<dbReference type="Gene3D" id="2.60.120.200">
    <property type="match status" value="1"/>
</dbReference>
<feature type="region of interest" description="Disordered" evidence="5">
    <location>
        <begin position="381"/>
        <end position="419"/>
    </location>
</feature>
<dbReference type="InterPro" id="IPR001119">
    <property type="entry name" value="SLH_dom"/>
</dbReference>
<proteinExistence type="inferred from homology"/>
<dbReference type="PANTHER" id="PTHR10963:SF55">
    <property type="entry name" value="GLYCOSIDE HYDROLASE FAMILY 16 PROTEIN"/>
    <property type="match status" value="1"/>
</dbReference>
<reference evidence="9 10" key="1">
    <citation type="submission" date="2016-12" db="EMBL/GenBank/DDBJ databases">
        <title>Candidatus Reconcilibacillus cellulovorans genome.</title>
        <authorList>
            <person name="Kolinko S."/>
            <person name="Wu Y.-W."/>
            <person name="Tachea F."/>
            <person name="Denzel E."/>
            <person name="Hiras J."/>
            <person name="Baecker N."/>
            <person name="Chan L.J."/>
            <person name="Eichorst S.A."/>
            <person name="Frey D."/>
            <person name="Adams P.D."/>
            <person name="Pray T."/>
            <person name="Tanjore D."/>
            <person name="Petzold C.J."/>
            <person name="Gladden J.M."/>
            <person name="Simmons B.A."/>
            <person name="Singer S.W."/>
        </authorList>
    </citation>
    <scope>NUCLEOTIDE SEQUENCE [LARGE SCALE GENOMIC DNA]</scope>
    <source>
        <strain evidence="9">JTherm</strain>
    </source>
</reference>
<dbReference type="PROSITE" id="PS51762">
    <property type="entry name" value="GH16_2"/>
    <property type="match status" value="1"/>
</dbReference>
<dbReference type="CDD" id="cd08023">
    <property type="entry name" value="GH16_laminarinase_like"/>
    <property type="match status" value="1"/>
</dbReference>
<evidence type="ECO:0000259" key="7">
    <source>
        <dbReference type="PROSITE" id="PS51272"/>
    </source>
</evidence>
<keyword evidence="2 6" id="KW-0732">Signal</keyword>
<dbReference type="Pfam" id="PF07550">
    <property type="entry name" value="Shr-like_HID"/>
    <property type="match status" value="1"/>
</dbReference>
<evidence type="ECO:0000313" key="9">
    <source>
        <dbReference type="EMBL" id="PDO10658.1"/>
    </source>
</evidence>
<evidence type="ECO:0000259" key="8">
    <source>
        <dbReference type="PROSITE" id="PS51762"/>
    </source>
</evidence>
<evidence type="ECO:0000256" key="5">
    <source>
        <dbReference type="SAM" id="MobiDB-lite"/>
    </source>
</evidence>
<dbReference type="PANTHER" id="PTHR10963">
    <property type="entry name" value="GLYCOSYL HYDROLASE-RELATED"/>
    <property type="match status" value="1"/>
</dbReference>
<dbReference type="PROSITE" id="PS01034">
    <property type="entry name" value="GH16_1"/>
    <property type="match status" value="1"/>
</dbReference>
<dbReference type="InterPro" id="IPR013320">
    <property type="entry name" value="ConA-like_dom_sf"/>
</dbReference>
<dbReference type="EMBL" id="MOXJ01000011">
    <property type="protein sequence ID" value="PDO10658.1"/>
    <property type="molecule type" value="Genomic_DNA"/>
</dbReference>
<accession>A0A2A6E020</accession>
<dbReference type="InterPro" id="IPR008263">
    <property type="entry name" value="GH16_AS"/>
</dbReference>
<dbReference type="Pfam" id="PF02018">
    <property type="entry name" value="CBM_4_9"/>
    <property type="match status" value="4"/>
</dbReference>
<evidence type="ECO:0000256" key="4">
    <source>
        <dbReference type="ARBA" id="ARBA00023295"/>
    </source>
</evidence>
<dbReference type="InterPro" id="IPR000757">
    <property type="entry name" value="Beta-glucanase-like"/>
</dbReference>
<dbReference type="Gene3D" id="2.60.120.260">
    <property type="entry name" value="Galactose-binding domain-like"/>
    <property type="match status" value="5"/>
</dbReference>
<feature type="domain" description="GH16" evidence="8">
    <location>
        <begin position="399"/>
        <end position="681"/>
    </location>
</feature>
<feature type="compositionally biased region" description="Gly residues" evidence="5">
    <location>
        <begin position="407"/>
        <end position="419"/>
    </location>
</feature>
<dbReference type="InterPro" id="IPR050546">
    <property type="entry name" value="Glycosyl_Hydrlase_16"/>
</dbReference>
<comment type="similarity">
    <text evidence="1">Belongs to the glycosyl hydrolase 16 family.</text>
</comment>
<dbReference type="Proteomes" id="UP000243688">
    <property type="component" value="Unassembled WGS sequence"/>
</dbReference>
<feature type="signal peptide" evidence="6">
    <location>
        <begin position="1"/>
        <end position="25"/>
    </location>
</feature>
<protein>
    <submittedName>
        <fullName evidence="9">Uncharacterized protein</fullName>
    </submittedName>
</protein>
<keyword evidence="4" id="KW-0326">Glycosidase</keyword>
<feature type="chain" id="PRO_5012450314" evidence="6">
    <location>
        <begin position="26"/>
        <end position="1587"/>
    </location>
</feature>
<keyword evidence="3" id="KW-0378">Hydrolase</keyword>
<dbReference type="InterPro" id="IPR003305">
    <property type="entry name" value="CenC_carb-bd"/>
</dbReference>
<evidence type="ECO:0000313" key="10">
    <source>
        <dbReference type="Proteomes" id="UP000243688"/>
    </source>
</evidence>
<comment type="caution">
    <text evidence="9">The sequence shown here is derived from an EMBL/GenBank/DDBJ whole genome shotgun (WGS) entry which is preliminary data.</text>
</comment>
<dbReference type="GO" id="GO:0004553">
    <property type="term" value="F:hydrolase activity, hydrolyzing O-glycosyl compounds"/>
    <property type="evidence" value="ECO:0007669"/>
    <property type="project" value="InterPro"/>
</dbReference>
<feature type="domain" description="SLH" evidence="7">
    <location>
        <begin position="25"/>
        <end position="88"/>
    </location>
</feature>
<organism evidence="9 10">
    <name type="scientific">Candidatus Reconcilbacillus cellulovorans</name>
    <dbReference type="NCBI Taxonomy" id="1906605"/>
    <lineage>
        <taxon>Bacteria</taxon>
        <taxon>Bacillati</taxon>
        <taxon>Bacillota</taxon>
        <taxon>Bacilli</taxon>
        <taxon>Bacillales</taxon>
        <taxon>Paenibacillaceae</taxon>
        <taxon>Candidatus Reconcilbacillus</taxon>
    </lineage>
</organism>
<sequence length="1587" mass="170086">MRKRWLAVLACAALLLNVVPPPAHADGTLPKDARGHWAAGTIAKWTELGLLTGYPDGTVRPDRPLTRAEFVRIVNTLFGLSAGTGGGSGTGSGGGSSADSGASLGAGLDTTFADVAPDAWYAADVAAARKAGYIEGYPDGRFLPDRPISREEAAHILARLFRLNAVSDAKTALGAFADAGDVAAYAASALAAMAEKGYLQGFSDRTLRPKQPLTRAEAVALVDRIVPNVLNRSGVYGPIETDGRVLVNTGGVTLRDAVVNGDVLLTTGVGDGDVVLDGVRIGGTLWIEGGGEHSVRLLRSTVRSVVIARKEAAVRFVVGDGTSVDAVRVETKATVEVSGDGKVEEMRIMSGAKGTSVSAVGEIRRLVNEADEVVVNGARTGKGTIGSVAGGRPPASSAGDSTDVATPGGGSSGGSGGSGQPMWTLVWADEFDGTASRPDANGVDLDKWGYQLGTGSQYGLVDWGNNEQQYYRAENAYVQDGKLIIEARNDGFGGKPYTSARLFTQPTFSKKYGKFEARIRMPKGQGFWPAFWLMPKDSIYGGWAASGEIDIMEARGRLPGEVSGTIHFGGTWPNNKSSGATYRFPEGTDIGDFHVYSLEWEPGELRWYVDGQLYQTLNNWDSIGPGQPAKYAYPAPFDQPFYIILNLAVGGNFDGGRVPDASMFPARMEVDYVRVYELTGRPYRTPTEPVIAPEPLPANAKQPVDGNLVYDARYERGFTEITAPDTPLNTQYWNFVHINTFGGAGTVAVESVGGVPFAKINVTSPGNAVHAVQLIQNVTLGKGRWYRLTFDAKASADRSISVKFGGGAERGWTTYSDVWDIPLSTQLQRYEKVFQMTRDTDVLARLEFNVGLNTAGVWIGNVRVTETTAPDPYPDGPKTPLADGNHVYNGTFDLGRMDRMTYWHFATNGADASASVDPDARELAVAIRDAGTSPEAIALGQPGIQLLQNNAYRLTFKARSDRPRSIRVALRNADGSVEYAAPVAVPLTTAMETKTVDFAMNAPSDANGRLVFLFGGEAGNVYLDDVKLVRTTNNIDLTGVSVFPLVNGDFALGLEAWKTYAIDGGAATFSADGGEAHVAVAGAGSQPWSVMLNQENMRFTGGITYVLSFKARSSVPRTIEAVVDDPNYQRFLSQSVQLTPEMQTFTYEFRPATNQTLSLKFLLGQPSGASPLGAHDIWIDDVVLEMKDAPVMRPPYLRADPARNVVGGPMVVSFTDDPAWRAAVRSVIVNGRALSAGQYTLEAGRLTIAGDVFSAAGPYTIVVSAQGYADASVTDTVVADSGNLVVNGDFAAGTSGWGFWAGEGGAASVSVREGAAAVDIASIGTFNWSVQFFQENIMVEAGKTYELTFRAWSTVNRPIRLEYTGRPTPERKFDITADSAVVYRDQFVASESGALKLNFCIGNVDFNGRTTPTVTQTVYFDDVVLREVVEPAVDNNPITDARFTNDLSGWRVHNQGDFQPGAGKALFVAENGEVKATVIQPGWEAWHIQFYKDGVQLTAGTYRLTFDMRGDVERPVLVELSQNNVPVDSKTVNVLTTAQTFEVLLNVPTDGVYKLMFGFGRKAAAGDPNPQTPYNLYLDNVRLVPAP</sequence>
<dbReference type="Pfam" id="PF00395">
    <property type="entry name" value="SLH"/>
    <property type="match status" value="3"/>
</dbReference>
<evidence type="ECO:0000256" key="1">
    <source>
        <dbReference type="ARBA" id="ARBA00006865"/>
    </source>
</evidence>
<dbReference type="InterPro" id="IPR011432">
    <property type="entry name" value="Shr-like_HID"/>
</dbReference>
<dbReference type="SUPFAM" id="SSF49785">
    <property type="entry name" value="Galactose-binding domain-like"/>
    <property type="match status" value="5"/>
</dbReference>
<dbReference type="SUPFAM" id="SSF49899">
    <property type="entry name" value="Concanavalin A-like lectins/glucanases"/>
    <property type="match status" value="1"/>
</dbReference>
<dbReference type="GO" id="GO:0005975">
    <property type="term" value="P:carbohydrate metabolic process"/>
    <property type="evidence" value="ECO:0007669"/>
    <property type="project" value="InterPro"/>
</dbReference>
<dbReference type="PROSITE" id="PS51272">
    <property type="entry name" value="SLH"/>
    <property type="match status" value="3"/>
</dbReference>
<feature type="domain" description="SLH" evidence="7">
    <location>
        <begin position="173"/>
        <end position="236"/>
    </location>
</feature>
<evidence type="ECO:0000256" key="3">
    <source>
        <dbReference type="ARBA" id="ARBA00022801"/>
    </source>
</evidence>
<dbReference type="Pfam" id="PF00722">
    <property type="entry name" value="Glyco_hydro_16"/>
    <property type="match status" value="1"/>
</dbReference>
<evidence type="ECO:0000256" key="6">
    <source>
        <dbReference type="SAM" id="SignalP"/>
    </source>
</evidence>
<name>A0A2A6E020_9BACL</name>
<gene>
    <name evidence="9" type="ORF">BLM47_06075</name>
</gene>
<evidence type="ECO:0000256" key="2">
    <source>
        <dbReference type="ARBA" id="ARBA00022729"/>
    </source>
</evidence>
<dbReference type="InterPro" id="IPR008979">
    <property type="entry name" value="Galactose-bd-like_sf"/>
</dbReference>
<feature type="domain" description="SLH" evidence="7">
    <location>
        <begin position="108"/>
        <end position="171"/>
    </location>
</feature>